<dbReference type="OrthoDB" id="54490at2"/>
<sequence length="402" mass="43435">MKDYSSKAVHVGIPRGHAEPLGIPIYPAAAYQFDELDIAADEFQQNSGYSYIRMQNMTNKALEERLSSLEGADATVVMASGQAATMAAFLSTCKAGDHIVASSAVFGGTAGLLNNVLPNLGITSTIVDNNPEAARAAMRENTRLLWVETVSNPNGDVADLKGWADLAHEHGALFCVDNTLAGVGYLCRPFEHGADMIMHSLTKWAGGHGSALAGCIMVKHGSNIDNIPVLQDLKAQYGDQALSRKVRSIGVHQLGMTLSPFNAFMIAQGLETLELRMLKECDNALQIARFLKDHPRVKSVNYSGLETSPFHALGQKYLKNGFGAVMSFEVEDPQRFFASLKMIRMVANLGDTRTLCIHPWTTTHGRLTEAGKQAAGVTPYLIRMTVGVESLQDIIADLEGAL</sequence>
<dbReference type="GO" id="GO:0019346">
    <property type="term" value="P:transsulfuration"/>
    <property type="evidence" value="ECO:0007669"/>
    <property type="project" value="InterPro"/>
</dbReference>
<dbReference type="RefSeq" id="WP_146887683.1">
    <property type="nucleotide sequence ID" value="NZ_BJXB01000022.1"/>
</dbReference>
<evidence type="ECO:0000313" key="8">
    <source>
        <dbReference type="Proteomes" id="UP000321306"/>
    </source>
</evidence>
<dbReference type="GO" id="GO:0003961">
    <property type="term" value="F:O-acetylhomoserine aminocarboxypropyltransferase activity"/>
    <property type="evidence" value="ECO:0007669"/>
    <property type="project" value="TreeGrafter"/>
</dbReference>
<dbReference type="GO" id="GO:0030170">
    <property type="term" value="F:pyridoxal phosphate binding"/>
    <property type="evidence" value="ECO:0007669"/>
    <property type="project" value="InterPro"/>
</dbReference>
<dbReference type="AlphaFoldDB" id="A0A511N6P8"/>
<name>A0A511N6P8_DEIC1</name>
<keyword evidence="8" id="KW-1185">Reference proteome</keyword>
<dbReference type="Pfam" id="PF01053">
    <property type="entry name" value="Cys_Met_Meta_PP"/>
    <property type="match status" value="1"/>
</dbReference>
<comment type="similarity">
    <text evidence="2 6">Belongs to the trans-sulfuration enzymes family.</text>
</comment>
<keyword evidence="3" id="KW-0808">Transferase</keyword>
<dbReference type="GO" id="GO:0006535">
    <property type="term" value="P:cysteine biosynthetic process from serine"/>
    <property type="evidence" value="ECO:0007669"/>
    <property type="project" value="TreeGrafter"/>
</dbReference>
<dbReference type="InterPro" id="IPR006235">
    <property type="entry name" value="OAc-hSer/O-AcSer_sulfhydrylase"/>
</dbReference>
<dbReference type="GO" id="GO:0016829">
    <property type="term" value="F:lyase activity"/>
    <property type="evidence" value="ECO:0007669"/>
    <property type="project" value="UniProtKB-KW"/>
</dbReference>
<evidence type="ECO:0000313" key="7">
    <source>
        <dbReference type="EMBL" id="GEM48529.1"/>
    </source>
</evidence>
<evidence type="ECO:0000256" key="4">
    <source>
        <dbReference type="ARBA" id="ARBA00022898"/>
    </source>
</evidence>
<dbReference type="SUPFAM" id="SSF53383">
    <property type="entry name" value="PLP-dependent transferases"/>
    <property type="match status" value="1"/>
</dbReference>
<evidence type="ECO:0000256" key="2">
    <source>
        <dbReference type="ARBA" id="ARBA00009077"/>
    </source>
</evidence>
<dbReference type="GO" id="GO:0071269">
    <property type="term" value="P:L-homocysteine biosynthetic process"/>
    <property type="evidence" value="ECO:0007669"/>
    <property type="project" value="TreeGrafter"/>
</dbReference>
<evidence type="ECO:0000256" key="5">
    <source>
        <dbReference type="PIRSR" id="PIRSR001434-2"/>
    </source>
</evidence>
<dbReference type="PANTHER" id="PTHR43797:SF2">
    <property type="entry name" value="HOMOCYSTEINE_CYSTEINE SYNTHASE"/>
    <property type="match status" value="1"/>
</dbReference>
<dbReference type="CDD" id="cd00614">
    <property type="entry name" value="CGS_like"/>
    <property type="match status" value="1"/>
</dbReference>
<dbReference type="Gene3D" id="3.40.640.10">
    <property type="entry name" value="Type I PLP-dependent aspartate aminotransferase-like (Major domain)"/>
    <property type="match status" value="1"/>
</dbReference>
<proteinExistence type="inferred from homology"/>
<dbReference type="GO" id="GO:0004124">
    <property type="term" value="F:cysteine synthase activity"/>
    <property type="evidence" value="ECO:0007669"/>
    <property type="project" value="TreeGrafter"/>
</dbReference>
<evidence type="ECO:0000256" key="6">
    <source>
        <dbReference type="RuleBase" id="RU362118"/>
    </source>
</evidence>
<dbReference type="EMBL" id="BJXB01000022">
    <property type="protein sequence ID" value="GEM48529.1"/>
    <property type="molecule type" value="Genomic_DNA"/>
</dbReference>
<evidence type="ECO:0000256" key="1">
    <source>
        <dbReference type="ARBA" id="ARBA00001933"/>
    </source>
</evidence>
<accession>A0A511N6P8</accession>
<keyword evidence="7" id="KW-0456">Lyase</keyword>
<organism evidence="7 8">
    <name type="scientific">Deinococcus cellulosilyticus (strain DSM 18568 / NBRC 106333 / KACC 11606 / 5516J-15)</name>
    <dbReference type="NCBI Taxonomy" id="1223518"/>
    <lineage>
        <taxon>Bacteria</taxon>
        <taxon>Thermotogati</taxon>
        <taxon>Deinococcota</taxon>
        <taxon>Deinococci</taxon>
        <taxon>Deinococcales</taxon>
        <taxon>Deinococcaceae</taxon>
        <taxon>Deinococcus</taxon>
    </lineage>
</organism>
<dbReference type="Gene3D" id="3.90.1150.10">
    <property type="entry name" value="Aspartate Aminotransferase, domain 1"/>
    <property type="match status" value="1"/>
</dbReference>
<dbReference type="InterPro" id="IPR015424">
    <property type="entry name" value="PyrdxlP-dep_Trfase"/>
</dbReference>
<keyword evidence="4 5" id="KW-0663">Pyridoxal phosphate</keyword>
<dbReference type="FunFam" id="3.40.640.10:FF:000046">
    <property type="entry name" value="Cystathionine gamma-lyase"/>
    <property type="match status" value="1"/>
</dbReference>
<gene>
    <name evidence="7" type="ORF">DC3_41640</name>
</gene>
<dbReference type="Proteomes" id="UP000321306">
    <property type="component" value="Unassembled WGS sequence"/>
</dbReference>
<dbReference type="InterPro" id="IPR015422">
    <property type="entry name" value="PyrdxlP-dep_Trfase_small"/>
</dbReference>
<comment type="caution">
    <text evidence="7">The sequence shown here is derived from an EMBL/GenBank/DDBJ whole genome shotgun (WGS) entry which is preliminary data.</text>
</comment>
<protein>
    <submittedName>
        <fullName evidence="7">O-acetylhomoserine (Thiol)-lyase/O-acetylserine (Thiol)-lyase</fullName>
    </submittedName>
</protein>
<dbReference type="GO" id="GO:0005737">
    <property type="term" value="C:cytoplasm"/>
    <property type="evidence" value="ECO:0007669"/>
    <property type="project" value="TreeGrafter"/>
</dbReference>
<dbReference type="PANTHER" id="PTHR43797">
    <property type="entry name" value="HOMOCYSTEINE/CYSTEINE SYNTHASE"/>
    <property type="match status" value="1"/>
</dbReference>
<feature type="modified residue" description="N6-(pyridoxal phosphate)lysine" evidence="5">
    <location>
        <position position="203"/>
    </location>
</feature>
<dbReference type="PIRSF" id="PIRSF001434">
    <property type="entry name" value="CGS"/>
    <property type="match status" value="1"/>
</dbReference>
<evidence type="ECO:0000256" key="3">
    <source>
        <dbReference type="ARBA" id="ARBA00022679"/>
    </source>
</evidence>
<comment type="cofactor">
    <cofactor evidence="1 6">
        <name>pyridoxal 5'-phosphate</name>
        <dbReference type="ChEBI" id="CHEBI:597326"/>
    </cofactor>
</comment>
<reference evidence="7 8" key="1">
    <citation type="submission" date="2019-07" db="EMBL/GenBank/DDBJ databases">
        <title>Whole genome shotgun sequence of Deinococcus cellulosilyticus NBRC 106333.</title>
        <authorList>
            <person name="Hosoyama A."/>
            <person name="Uohara A."/>
            <person name="Ohji S."/>
            <person name="Ichikawa N."/>
        </authorList>
    </citation>
    <scope>NUCLEOTIDE SEQUENCE [LARGE SCALE GENOMIC DNA]</scope>
    <source>
        <strain evidence="7 8">NBRC 106333</strain>
    </source>
</reference>
<dbReference type="InterPro" id="IPR015421">
    <property type="entry name" value="PyrdxlP-dep_Trfase_major"/>
</dbReference>
<dbReference type="InterPro" id="IPR000277">
    <property type="entry name" value="Cys/Met-Metab_PyrdxlP-dep_enz"/>
</dbReference>